<dbReference type="AlphaFoldDB" id="A0A0F9CV84"/>
<name>A0A0F9CV84_9ZZZZ</name>
<protein>
    <submittedName>
        <fullName evidence="1">Uncharacterized protein</fullName>
    </submittedName>
</protein>
<dbReference type="Gene3D" id="1.25.10.10">
    <property type="entry name" value="Leucine-rich Repeat Variant"/>
    <property type="match status" value="1"/>
</dbReference>
<reference evidence="1" key="1">
    <citation type="journal article" date="2015" name="Nature">
        <title>Complex archaea that bridge the gap between prokaryotes and eukaryotes.</title>
        <authorList>
            <person name="Spang A."/>
            <person name="Saw J.H."/>
            <person name="Jorgensen S.L."/>
            <person name="Zaremba-Niedzwiedzka K."/>
            <person name="Martijn J."/>
            <person name="Lind A.E."/>
            <person name="van Eijk R."/>
            <person name="Schleper C."/>
            <person name="Guy L."/>
            <person name="Ettema T.J."/>
        </authorList>
    </citation>
    <scope>NUCLEOTIDE SEQUENCE</scope>
</reference>
<proteinExistence type="predicted"/>
<dbReference type="InterPro" id="IPR011989">
    <property type="entry name" value="ARM-like"/>
</dbReference>
<evidence type="ECO:0000313" key="1">
    <source>
        <dbReference type="EMBL" id="KKL53209.1"/>
    </source>
</evidence>
<dbReference type="EMBL" id="LAZR01031623">
    <property type="protein sequence ID" value="KKL53209.1"/>
    <property type="molecule type" value="Genomic_DNA"/>
</dbReference>
<sequence>MTIKEFEVQNALGLLSDALKRQLARDPTTSKEMLTRLSIDKHWSVRYWVAKNSNTPEKVLKKLSTDRHKYVRIVNE</sequence>
<gene>
    <name evidence="1" type="ORF">LCGC14_2277740</name>
</gene>
<accession>A0A0F9CV84</accession>
<comment type="caution">
    <text evidence="1">The sequence shown here is derived from an EMBL/GenBank/DDBJ whole genome shotgun (WGS) entry which is preliminary data.</text>
</comment>
<organism evidence="1">
    <name type="scientific">marine sediment metagenome</name>
    <dbReference type="NCBI Taxonomy" id="412755"/>
    <lineage>
        <taxon>unclassified sequences</taxon>
        <taxon>metagenomes</taxon>
        <taxon>ecological metagenomes</taxon>
    </lineage>
</organism>